<dbReference type="RefSeq" id="WP_184786388.1">
    <property type="nucleotide sequence ID" value="NZ_BONT01000015.1"/>
</dbReference>
<gene>
    <name evidence="2" type="ORF">HNR73_001328</name>
</gene>
<dbReference type="EMBL" id="JACHGT010000003">
    <property type="protein sequence ID" value="MBB6033478.1"/>
    <property type="molecule type" value="Genomic_DNA"/>
</dbReference>
<comment type="caution">
    <text evidence="2">The sequence shown here is derived from an EMBL/GenBank/DDBJ whole genome shotgun (WGS) entry which is preliminary data.</text>
</comment>
<dbReference type="Gene3D" id="3.50.50.60">
    <property type="entry name" value="FAD/NAD(P)-binding domain"/>
    <property type="match status" value="1"/>
</dbReference>
<dbReference type="SUPFAM" id="SSF51905">
    <property type="entry name" value="FAD/NAD(P)-binding domain"/>
    <property type="match status" value="1"/>
</dbReference>
<dbReference type="Pfam" id="PF01494">
    <property type="entry name" value="FAD_binding_3"/>
    <property type="match status" value="1"/>
</dbReference>
<dbReference type="PANTHER" id="PTHR46865">
    <property type="entry name" value="OXIDOREDUCTASE-RELATED"/>
    <property type="match status" value="1"/>
</dbReference>
<dbReference type="Gene3D" id="3.30.9.10">
    <property type="entry name" value="D-Amino Acid Oxidase, subunit A, domain 2"/>
    <property type="match status" value="1"/>
</dbReference>
<dbReference type="Proteomes" id="UP000548476">
    <property type="component" value="Unassembled WGS sequence"/>
</dbReference>
<proteinExistence type="predicted"/>
<sequence>MRNTTVLISGAGIAGPALAYWLARHGFTPTVVERAETVREGGYKIDVRGAALTVLDRMGLREAAEAATTDMRTGTIVDAKGKTIAVMDADLFGGRDNDDVELMRGDLARLIHDATAGTVEYLFGDSIHNLKDTPGGVEVTFDSGNTRTFGLVVGADGLHSHTRRLTFGDETPHIRHLGHHIAIHTTPNHLGLDRREVTHPAPGRTALVYSTAGNTDAKAMYLFTSPTTPYDHRDTDHQKRLLAEAFDGVAWEVPTLLDSAADAPDFYFDSISQVHMDTWSHGRVTLVGDAAYCPSPASGQGTSLSLVGAYVLAGELAAADGDHTPAFAAYERRMRPFAEANQALAASNLKGMVMGSAAQIWFQTRMLRLMPHIPGSTKMIARIVEKIHGAANAIDLPDYAATGA</sequence>
<dbReference type="GO" id="GO:0071949">
    <property type="term" value="F:FAD binding"/>
    <property type="evidence" value="ECO:0007669"/>
    <property type="project" value="InterPro"/>
</dbReference>
<dbReference type="InterPro" id="IPR051704">
    <property type="entry name" value="FAD_aromatic-hydroxylase"/>
</dbReference>
<dbReference type="AlphaFoldDB" id="A0A841FI01"/>
<dbReference type="PANTHER" id="PTHR46865:SF2">
    <property type="entry name" value="MONOOXYGENASE"/>
    <property type="match status" value="1"/>
</dbReference>
<reference evidence="2 3" key="1">
    <citation type="submission" date="2020-08" db="EMBL/GenBank/DDBJ databases">
        <title>Genomic Encyclopedia of Type Strains, Phase IV (KMG-IV): sequencing the most valuable type-strain genomes for metagenomic binning, comparative biology and taxonomic classification.</title>
        <authorList>
            <person name="Goeker M."/>
        </authorList>
    </citation>
    <scope>NUCLEOTIDE SEQUENCE [LARGE SCALE GENOMIC DNA]</scope>
    <source>
        <strain evidence="2 3">YIM 65646</strain>
    </source>
</reference>
<evidence type="ECO:0000259" key="1">
    <source>
        <dbReference type="Pfam" id="PF01494"/>
    </source>
</evidence>
<keyword evidence="3" id="KW-1185">Reference proteome</keyword>
<dbReference type="PRINTS" id="PR00420">
    <property type="entry name" value="RNGMNOXGNASE"/>
</dbReference>
<feature type="domain" description="FAD-binding" evidence="1">
    <location>
        <begin position="4"/>
        <end position="340"/>
    </location>
</feature>
<protein>
    <submittedName>
        <fullName evidence="2">2-polyprenyl-6-methoxyphenol hydroxylase-like FAD-dependent oxidoreductase</fullName>
    </submittedName>
</protein>
<dbReference type="InterPro" id="IPR036188">
    <property type="entry name" value="FAD/NAD-bd_sf"/>
</dbReference>
<organism evidence="2 3">
    <name type="scientific">Phytomonospora endophytica</name>
    <dbReference type="NCBI Taxonomy" id="714109"/>
    <lineage>
        <taxon>Bacteria</taxon>
        <taxon>Bacillati</taxon>
        <taxon>Actinomycetota</taxon>
        <taxon>Actinomycetes</taxon>
        <taxon>Micromonosporales</taxon>
        <taxon>Micromonosporaceae</taxon>
        <taxon>Phytomonospora</taxon>
    </lineage>
</organism>
<evidence type="ECO:0000313" key="3">
    <source>
        <dbReference type="Proteomes" id="UP000548476"/>
    </source>
</evidence>
<dbReference type="InterPro" id="IPR002938">
    <property type="entry name" value="FAD-bd"/>
</dbReference>
<accession>A0A841FI01</accession>
<name>A0A841FI01_9ACTN</name>
<evidence type="ECO:0000313" key="2">
    <source>
        <dbReference type="EMBL" id="MBB6033478.1"/>
    </source>
</evidence>